<dbReference type="InterPro" id="IPR050068">
    <property type="entry name" value="MurA_subfamily"/>
</dbReference>
<dbReference type="PANTHER" id="PTHR43783:SF1">
    <property type="entry name" value="UDP-N-ACETYLGLUCOSAMINE 1-CARBOXYVINYLTRANSFERASE"/>
    <property type="match status" value="1"/>
</dbReference>
<dbReference type="AlphaFoldDB" id="A0AAW9MYK1"/>
<evidence type="ECO:0000256" key="2">
    <source>
        <dbReference type="ARBA" id="ARBA00004752"/>
    </source>
</evidence>
<feature type="binding site" evidence="12">
    <location>
        <position position="332"/>
    </location>
    <ligand>
        <name>UDP-N-acetyl-alpha-D-glucosamine</name>
        <dbReference type="ChEBI" id="CHEBI:57705"/>
    </ligand>
</feature>
<comment type="function">
    <text evidence="12">Cell wall formation. Adds enolpyruvyl to UDP-N-acetylglucosamine.</text>
</comment>
<proteinExistence type="inferred from homology"/>
<dbReference type="GO" id="GO:0009252">
    <property type="term" value="P:peptidoglycan biosynthetic process"/>
    <property type="evidence" value="ECO:0007669"/>
    <property type="project" value="UniProtKB-UniRule"/>
</dbReference>
<dbReference type="Proteomes" id="UP001357733">
    <property type="component" value="Unassembled WGS sequence"/>
</dbReference>
<dbReference type="EMBL" id="JAYKOT010000003">
    <property type="protein sequence ID" value="MEB3429117.1"/>
    <property type="molecule type" value="Genomic_DNA"/>
</dbReference>
<protein>
    <recommendedName>
        <fullName evidence="12">UDP-N-acetylglucosamine 1-carboxyvinyltransferase</fullName>
        <ecNumber evidence="12">2.5.1.7</ecNumber>
    </recommendedName>
    <alternativeName>
        <fullName evidence="12">Enoylpyruvate transferase</fullName>
    </alternativeName>
    <alternativeName>
        <fullName evidence="12">UDP-N-acetylglucosamine enolpyruvyl transferase</fullName>
        <shortName evidence="12">EPT</shortName>
    </alternativeName>
</protein>
<evidence type="ECO:0000256" key="8">
    <source>
        <dbReference type="ARBA" id="ARBA00023306"/>
    </source>
</evidence>
<dbReference type="CDD" id="cd01555">
    <property type="entry name" value="UdpNAET"/>
    <property type="match status" value="1"/>
</dbReference>
<keyword evidence="9 12" id="KW-0961">Cell wall biogenesis/degradation</keyword>
<comment type="caution">
    <text evidence="14">The sequence shown here is derived from an EMBL/GenBank/DDBJ whole genome shotgun (WGS) entry which is preliminary data.</text>
</comment>
<dbReference type="HAMAP" id="MF_00111">
    <property type="entry name" value="MurA"/>
    <property type="match status" value="1"/>
</dbReference>
<keyword evidence="5 12" id="KW-0808">Transferase</keyword>
<evidence type="ECO:0000256" key="7">
    <source>
        <dbReference type="ARBA" id="ARBA00022984"/>
    </source>
</evidence>
<dbReference type="Gene3D" id="3.65.10.10">
    <property type="entry name" value="Enolpyruvate transferase domain"/>
    <property type="match status" value="2"/>
</dbReference>
<comment type="pathway">
    <text evidence="2 12">Cell wall biogenesis; peptidoglycan biosynthesis.</text>
</comment>
<evidence type="ECO:0000256" key="5">
    <source>
        <dbReference type="ARBA" id="ARBA00022679"/>
    </source>
</evidence>
<comment type="similarity">
    <text evidence="10 12">Belongs to the EPSP synthase family. MurA subfamily.</text>
</comment>
<dbReference type="GO" id="GO:0071555">
    <property type="term" value="P:cell wall organization"/>
    <property type="evidence" value="ECO:0007669"/>
    <property type="project" value="UniProtKB-KW"/>
</dbReference>
<dbReference type="InterPro" id="IPR013792">
    <property type="entry name" value="RNA3'P_cycl/enolpyr_Trfase_a/b"/>
</dbReference>
<dbReference type="GO" id="GO:0019277">
    <property type="term" value="P:UDP-N-acetylgalactosamine biosynthetic process"/>
    <property type="evidence" value="ECO:0007669"/>
    <property type="project" value="InterPro"/>
</dbReference>
<keyword evidence="12" id="KW-0670">Pyruvate</keyword>
<comment type="catalytic activity">
    <reaction evidence="11 12">
        <text>phosphoenolpyruvate + UDP-N-acetyl-alpha-D-glucosamine = UDP-N-acetyl-3-O-(1-carboxyvinyl)-alpha-D-glucosamine + phosphate</text>
        <dbReference type="Rhea" id="RHEA:18681"/>
        <dbReference type="ChEBI" id="CHEBI:43474"/>
        <dbReference type="ChEBI" id="CHEBI:57705"/>
        <dbReference type="ChEBI" id="CHEBI:58702"/>
        <dbReference type="ChEBI" id="CHEBI:68483"/>
        <dbReference type="EC" id="2.5.1.7"/>
    </reaction>
</comment>
<feature type="modified residue" description="2-(S-cysteinyl)pyruvic acid O-phosphothioketal" evidence="12">
    <location>
        <position position="119"/>
    </location>
</feature>
<dbReference type="InterPro" id="IPR036968">
    <property type="entry name" value="Enolpyruvate_Tfrase_sf"/>
</dbReference>
<evidence type="ECO:0000256" key="1">
    <source>
        <dbReference type="ARBA" id="ARBA00004496"/>
    </source>
</evidence>
<dbReference type="EC" id="2.5.1.7" evidence="12"/>
<dbReference type="GO" id="GO:0005737">
    <property type="term" value="C:cytoplasm"/>
    <property type="evidence" value="ECO:0007669"/>
    <property type="project" value="UniProtKB-SubCell"/>
</dbReference>
<dbReference type="GO" id="GO:0008760">
    <property type="term" value="F:UDP-N-acetylglucosamine 1-carboxyvinyltransferase activity"/>
    <property type="evidence" value="ECO:0007669"/>
    <property type="project" value="UniProtKB-UniRule"/>
</dbReference>
<dbReference type="InterPro" id="IPR005750">
    <property type="entry name" value="UDP_GlcNAc_COvinyl_MurA"/>
</dbReference>
<evidence type="ECO:0000256" key="9">
    <source>
        <dbReference type="ARBA" id="ARBA00023316"/>
    </source>
</evidence>
<name>A0AAW9MYK1_9FIRM</name>
<keyword evidence="4 12" id="KW-0132">Cell division</keyword>
<dbReference type="Pfam" id="PF00275">
    <property type="entry name" value="EPSP_synthase"/>
    <property type="match status" value="1"/>
</dbReference>
<keyword evidence="15" id="KW-1185">Reference proteome</keyword>
<keyword evidence="3 12" id="KW-0963">Cytoplasm</keyword>
<feature type="binding site" evidence="12">
    <location>
        <begin position="124"/>
        <end position="128"/>
    </location>
    <ligand>
        <name>UDP-N-acetyl-alpha-D-glucosamine</name>
        <dbReference type="ChEBI" id="CHEBI:57705"/>
    </ligand>
</feature>
<accession>A0AAW9MYK1</accession>
<dbReference type="FunFam" id="3.65.10.10:FF:000001">
    <property type="entry name" value="UDP-N-acetylglucosamine 1-carboxyvinyltransferase"/>
    <property type="match status" value="1"/>
</dbReference>
<feature type="active site" description="Proton donor" evidence="12">
    <location>
        <position position="119"/>
    </location>
</feature>
<dbReference type="NCBIfam" id="NF006873">
    <property type="entry name" value="PRK09369.1"/>
    <property type="match status" value="1"/>
</dbReference>
<dbReference type="GO" id="GO:0008360">
    <property type="term" value="P:regulation of cell shape"/>
    <property type="evidence" value="ECO:0007669"/>
    <property type="project" value="UniProtKB-KW"/>
</dbReference>
<sequence>MYLEKIIVRKSNPLKGEVKIDGAKNSALPVIAASLLGTEDIILEDVPKLKDVTIILKVLESLGAKIEYIDETTVKINSSNITEYKTPFDLMNKMRASFLVMGPLLARVGKTETHTPGGCAIGSRPVDLHLKGFKALGAVIDERLEIIGANAPNGLIGDTVYMDFPSVGATQNIIMAASLAKGETVIENPAKEPEIIDLANFINKMGGDVKGAGTSAIRIRGVEKLHGCVHQIIPDRIEASTFMVAAAMTEGDVVVQNVIPSHISPVIAKLREVGCEIDINEDEDSLRIRGPKKLLSTRIKTLPYPGFPTDVQAQFMALMTICDGQSKVEETVFENRFMHVQELQKMGALIVTEGKEARIAGVPKLTGAEVRATDLRAGAALVTAGLVAEGETRVSDIFHIDRGYHDFVGKLKNLGADIERKEVDE</sequence>
<evidence type="ECO:0000256" key="11">
    <source>
        <dbReference type="ARBA" id="ARBA00047527"/>
    </source>
</evidence>
<dbReference type="SUPFAM" id="SSF55205">
    <property type="entry name" value="EPT/RTPC-like"/>
    <property type="match status" value="1"/>
</dbReference>
<keyword evidence="6 12" id="KW-0133">Cell shape</keyword>
<gene>
    <name evidence="12 14" type="primary">murA</name>
    <name evidence="14" type="ORF">VLK81_03620</name>
</gene>
<evidence type="ECO:0000256" key="12">
    <source>
        <dbReference type="HAMAP-Rule" id="MF_00111"/>
    </source>
</evidence>
<keyword evidence="8 12" id="KW-0131">Cell cycle</keyword>
<evidence type="ECO:0000313" key="14">
    <source>
        <dbReference type="EMBL" id="MEB3429117.1"/>
    </source>
</evidence>
<feature type="binding site" evidence="12">
    <location>
        <begin position="24"/>
        <end position="25"/>
    </location>
    <ligand>
        <name>phosphoenolpyruvate</name>
        <dbReference type="ChEBI" id="CHEBI:58702"/>
    </ligand>
</feature>
<feature type="domain" description="Enolpyruvate transferase" evidence="13">
    <location>
        <begin position="8"/>
        <end position="411"/>
    </location>
</feature>
<organism evidence="14 15">
    <name type="scientific">Citroniella saccharovorans</name>
    <dbReference type="NCBI Taxonomy" id="2053367"/>
    <lineage>
        <taxon>Bacteria</taxon>
        <taxon>Bacillati</taxon>
        <taxon>Bacillota</taxon>
        <taxon>Tissierellia</taxon>
        <taxon>Tissierellales</taxon>
        <taxon>Peptoniphilaceae</taxon>
        <taxon>Citroniella</taxon>
    </lineage>
</organism>
<evidence type="ECO:0000256" key="10">
    <source>
        <dbReference type="ARBA" id="ARBA00038367"/>
    </source>
</evidence>
<comment type="caution">
    <text evidence="12">Lacks conserved residue(s) required for the propagation of feature annotation.</text>
</comment>
<evidence type="ECO:0000256" key="4">
    <source>
        <dbReference type="ARBA" id="ARBA00022618"/>
    </source>
</evidence>
<dbReference type="NCBIfam" id="TIGR01072">
    <property type="entry name" value="murA"/>
    <property type="match status" value="1"/>
</dbReference>
<dbReference type="InterPro" id="IPR001986">
    <property type="entry name" value="Enolpyruvate_Tfrase_dom"/>
</dbReference>
<reference evidence="14 15" key="1">
    <citation type="submission" date="2024-01" db="EMBL/GenBank/DDBJ databases">
        <title>Complete genome sequence of Citroniella saccharovorans strain M6.X9, isolated from human fecal sample.</title>
        <authorList>
            <person name="Cheng G."/>
            <person name="Westerholm M."/>
            <person name="Schnurer A."/>
        </authorList>
    </citation>
    <scope>NUCLEOTIDE SEQUENCE [LARGE SCALE GENOMIC DNA]</scope>
    <source>
        <strain evidence="14 15">DSM 29873</strain>
    </source>
</reference>
<comment type="subcellular location">
    <subcellularLocation>
        <location evidence="1 12">Cytoplasm</location>
    </subcellularLocation>
</comment>
<feature type="binding site" evidence="12">
    <location>
        <position position="310"/>
    </location>
    <ligand>
        <name>UDP-N-acetyl-alpha-D-glucosamine</name>
        <dbReference type="ChEBI" id="CHEBI:57705"/>
    </ligand>
</feature>
<evidence type="ECO:0000256" key="3">
    <source>
        <dbReference type="ARBA" id="ARBA00022490"/>
    </source>
</evidence>
<feature type="binding site" evidence="12">
    <location>
        <position position="95"/>
    </location>
    <ligand>
        <name>UDP-N-acetyl-alpha-D-glucosamine</name>
        <dbReference type="ChEBI" id="CHEBI:57705"/>
    </ligand>
</feature>
<evidence type="ECO:0000313" key="15">
    <source>
        <dbReference type="Proteomes" id="UP001357733"/>
    </source>
</evidence>
<evidence type="ECO:0000256" key="6">
    <source>
        <dbReference type="ARBA" id="ARBA00022960"/>
    </source>
</evidence>
<dbReference type="PANTHER" id="PTHR43783">
    <property type="entry name" value="UDP-N-ACETYLGLUCOSAMINE 1-CARBOXYVINYLTRANSFERASE"/>
    <property type="match status" value="1"/>
</dbReference>
<dbReference type="GO" id="GO:0051301">
    <property type="term" value="P:cell division"/>
    <property type="evidence" value="ECO:0007669"/>
    <property type="project" value="UniProtKB-KW"/>
</dbReference>
<keyword evidence="7 12" id="KW-0573">Peptidoglycan synthesis</keyword>
<evidence type="ECO:0000259" key="13">
    <source>
        <dbReference type="Pfam" id="PF00275"/>
    </source>
</evidence>